<evidence type="ECO:0000256" key="1">
    <source>
        <dbReference type="ARBA" id="ARBA00010333"/>
    </source>
</evidence>
<dbReference type="PANTHER" id="PTHR35936">
    <property type="entry name" value="MEMBRANE-BOUND LYTIC MUREIN TRANSGLYCOSYLASE F"/>
    <property type="match status" value="1"/>
</dbReference>
<sequence>MMLKCFIIFFIIVSMGVESAERLPTHISVAAPEIPPLIFYDTNKELTGTLVEQLNQFADKTGINVSIDVMTWARAMVQVKNNQHNALMPTIKNIDRAQFLVFPQLPLINLESSVLIQHKSKQSNYTSITSLLKGKAIAKARSMVMGNEIDNLIANGELTVFEVNSVESAIQMLAAGRVDFVATKRSIASSVMEKLQMKNDFIYISVDNKPSYTYLAFSQKFAAKYDIEAIMALITSSNNN</sequence>
<organism evidence="4 5">
    <name type="scientific">Thalassotalea piscium</name>
    <dbReference type="NCBI Taxonomy" id="1230533"/>
    <lineage>
        <taxon>Bacteria</taxon>
        <taxon>Pseudomonadati</taxon>
        <taxon>Pseudomonadota</taxon>
        <taxon>Gammaproteobacteria</taxon>
        <taxon>Alteromonadales</taxon>
        <taxon>Colwelliaceae</taxon>
        <taxon>Thalassotalea</taxon>
    </lineage>
</organism>
<dbReference type="SMART" id="SM00062">
    <property type="entry name" value="PBPb"/>
    <property type="match status" value="1"/>
</dbReference>
<dbReference type="RefSeq" id="WP_184423118.1">
    <property type="nucleotide sequence ID" value="NZ_AP027362.1"/>
</dbReference>
<dbReference type="Gene3D" id="3.40.190.10">
    <property type="entry name" value="Periplasmic binding protein-like II"/>
    <property type="match status" value="2"/>
</dbReference>
<comment type="caution">
    <text evidence="4">The sequence shown here is derived from an EMBL/GenBank/DDBJ whole genome shotgun (WGS) entry which is preliminary data.</text>
</comment>
<evidence type="ECO:0000259" key="3">
    <source>
        <dbReference type="SMART" id="SM00062"/>
    </source>
</evidence>
<name>A0A7X0NFE5_9GAMM</name>
<dbReference type="AlphaFoldDB" id="A0A7X0NFE5"/>
<evidence type="ECO:0000313" key="5">
    <source>
        <dbReference type="Proteomes" id="UP000537141"/>
    </source>
</evidence>
<dbReference type="PANTHER" id="PTHR35936:SF25">
    <property type="entry name" value="ABC TRANSPORTER SUBSTRATE-BINDING PROTEIN"/>
    <property type="match status" value="1"/>
</dbReference>
<feature type="domain" description="Solute-binding protein family 3/N-terminal" evidence="3">
    <location>
        <begin position="26"/>
        <end position="240"/>
    </location>
</feature>
<accession>A0A7X0NFE5</accession>
<gene>
    <name evidence="4" type="ORF">HNQ55_000938</name>
</gene>
<comment type="similarity">
    <text evidence="1">Belongs to the bacterial solute-binding protein 3 family.</text>
</comment>
<evidence type="ECO:0000313" key="4">
    <source>
        <dbReference type="EMBL" id="MBB6542449.1"/>
    </source>
</evidence>
<dbReference type="SUPFAM" id="SSF53850">
    <property type="entry name" value="Periplasmic binding protein-like II"/>
    <property type="match status" value="1"/>
</dbReference>
<dbReference type="Pfam" id="PF00497">
    <property type="entry name" value="SBP_bac_3"/>
    <property type="match status" value="1"/>
</dbReference>
<dbReference type="InterPro" id="IPR001638">
    <property type="entry name" value="Solute-binding_3/MltF_N"/>
</dbReference>
<keyword evidence="5" id="KW-1185">Reference proteome</keyword>
<dbReference type="Proteomes" id="UP000537141">
    <property type="component" value="Unassembled WGS sequence"/>
</dbReference>
<keyword evidence="2" id="KW-0732">Signal</keyword>
<dbReference type="EMBL" id="JACHHU010000005">
    <property type="protein sequence ID" value="MBB6542449.1"/>
    <property type="molecule type" value="Genomic_DNA"/>
</dbReference>
<reference evidence="4 5" key="1">
    <citation type="submission" date="2020-08" db="EMBL/GenBank/DDBJ databases">
        <title>Genomic Encyclopedia of Type Strains, Phase IV (KMG-IV): sequencing the most valuable type-strain genomes for metagenomic binning, comparative biology and taxonomic classification.</title>
        <authorList>
            <person name="Goeker M."/>
        </authorList>
    </citation>
    <scope>NUCLEOTIDE SEQUENCE [LARGE SCALE GENOMIC DNA]</scope>
    <source>
        <strain evidence="4 5">DSM 26287</strain>
    </source>
</reference>
<proteinExistence type="inferred from homology"/>
<evidence type="ECO:0000256" key="2">
    <source>
        <dbReference type="ARBA" id="ARBA00022729"/>
    </source>
</evidence>
<protein>
    <submittedName>
        <fullName evidence="4">ABC-type amino acid transport substrate-binding protein</fullName>
    </submittedName>
</protein>